<evidence type="ECO:0000313" key="4">
    <source>
        <dbReference type="Proteomes" id="UP001193734"/>
    </source>
</evidence>
<dbReference type="InterPro" id="IPR025381">
    <property type="entry name" value="DUF4296"/>
</dbReference>
<keyword evidence="4" id="KW-1185">Reference proteome</keyword>
<dbReference type="RefSeq" id="WP_172173240.1">
    <property type="nucleotide sequence ID" value="NZ_CASGIA010000008.1"/>
</dbReference>
<proteinExistence type="predicted"/>
<comment type="caution">
    <text evidence="3">The sequence shown here is derived from an EMBL/GenBank/DDBJ whole genome shotgun (WGS) entry which is preliminary data.</text>
</comment>
<protein>
    <submittedName>
        <fullName evidence="3">DUF4296 domain-containing protein</fullName>
    </submittedName>
</protein>
<dbReference type="EMBL" id="JABKKE010000001">
    <property type="protein sequence ID" value="NPE12755.1"/>
    <property type="molecule type" value="Genomic_DNA"/>
</dbReference>
<dbReference type="Proteomes" id="UP001193734">
    <property type="component" value="Unassembled WGS sequence"/>
</dbReference>
<sequence length="321" mass="36944">MKNRFPLGRLVYVIGWVCMLSVIMSCKPTVPSDYIQPDTMEDILYDYHISQAMGFRNVSAERSNIYNRNLYYHAVLRKYDVTEAEFDSSLVYYYSHADRLRDIYKRVSERMEKSAINLGASEGDIAKYSQFNADGDTANIWRGAQATVLRPTPPYNRMDFTIEADSTFRRGDSFMFNFMTEFVYQAGAKDAVICINIRYDNDSVSSHYNHVSVSGFSQLMVPGCMKNDIKSINGFVYLNNGNERSYTQKLMFIDRIQMIRFHKKVVEEPKDTVHARVDAMSEQPIHSSVDAPKTDKVVMKRKDSPLPIHNDPKKDKANSSK</sequence>
<reference evidence="3 4" key="1">
    <citation type="submission" date="2020-05" db="EMBL/GenBank/DDBJ databases">
        <title>Distinct polysaccharide utilization as determinants for interspecies competition between intestinal Prevotella spp.</title>
        <authorList>
            <person name="Galvez E.J.C."/>
            <person name="Iljazovic A."/>
            <person name="Strowig T."/>
        </authorList>
    </citation>
    <scope>NUCLEOTIDE SEQUENCE [LARGE SCALE GENOMIC DNA]</scope>
    <source>
        <strain evidence="3 4">PROD</strain>
    </source>
</reference>
<feature type="compositionally biased region" description="Basic and acidic residues" evidence="1">
    <location>
        <begin position="292"/>
        <end position="321"/>
    </location>
</feature>
<evidence type="ECO:0000259" key="2">
    <source>
        <dbReference type="Pfam" id="PF14129"/>
    </source>
</evidence>
<dbReference type="Pfam" id="PF14129">
    <property type="entry name" value="DUF4296"/>
    <property type="match status" value="1"/>
</dbReference>
<name>A0ABX2ASX8_9BACT</name>
<evidence type="ECO:0000256" key="1">
    <source>
        <dbReference type="SAM" id="MobiDB-lite"/>
    </source>
</evidence>
<dbReference type="PROSITE" id="PS51257">
    <property type="entry name" value="PROKAR_LIPOPROTEIN"/>
    <property type="match status" value="1"/>
</dbReference>
<evidence type="ECO:0000313" key="3">
    <source>
        <dbReference type="EMBL" id="NPE12755.1"/>
    </source>
</evidence>
<organism evidence="3 4">
    <name type="scientific">Xylanibacter rodentium</name>
    <dbReference type="NCBI Taxonomy" id="2736289"/>
    <lineage>
        <taxon>Bacteria</taxon>
        <taxon>Pseudomonadati</taxon>
        <taxon>Bacteroidota</taxon>
        <taxon>Bacteroidia</taxon>
        <taxon>Bacteroidales</taxon>
        <taxon>Prevotellaceae</taxon>
        <taxon>Xylanibacter</taxon>
    </lineage>
</organism>
<gene>
    <name evidence="3" type="ORF">HPS55_00145</name>
</gene>
<dbReference type="GeneID" id="82156164"/>
<feature type="region of interest" description="Disordered" evidence="1">
    <location>
        <begin position="278"/>
        <end position="321"/>
    </location>
</feature>
<accession>A0ABX2ASX8</accession>
<feature type="domain" description="DUF4296" evidence="2">
    <location>
        <begin position="31"/>
        <end position="114"/>
    </location>
</feature>